<sequence>MERLLAKLVTASRLDHGTSDAKTQRIIAHAPQTNSSCSSGTCILPTNSEDHQNAFSMTATIELIPAPTSRNPQILTTSQNEGSPAHVATVIAADEPRYFTLED</sequence>
<evidence type="ECO:0000313" key="2">
    <source>
        <dbReference type="Proteomes" id="UP000184749"/>
    </source>
</evidence>
<dbReference type="AlphaFoldDB" id="A0A1L5NXD4"/>
<keyword evidence="1" id="KW-0614">Plasmid</keyword>
<evidence type="ECO:0000313" key="1">
    <source>
        <dbReference type="EMBL" id="APO72560.1"/>
    </source>
</evidence>
<protein>
    <submittedName>
        <fullName evidence="1">Uncharacterized protein</fullName>
    </submittedName>
</protein>
<organism evidence="1 2">
    <name type="scientific">Rhizobium gallicum</name>
    <dbReference type="NCBI Taxonomy" id="56730"/>
    <lineage>
        <taxon>Bacteria</taxon>
        <taxon>Pseudomonadati</taxon>
        <taxon>Pseudomonadota</taxon>
        <taxon>Alphaproteobacteria</taxon>
        <taxon>Hyphomicrobiales</taxon>
        <taxon>Rhizobiaceae</taxon>
        <taxon>Rhizobium/Agrobacterium group</taxon>
        <taxon>Rhizobium</taxon>
    </lineage>
</organism>
<gene>
    <name evidence="1" type="ORF">IE4872_PD02046</name>
</gene>
<name>A0A1L5NXD4_9HYPH</name>
<proteinExistence type="predicted"/>
<dbReference type="EMBL" id="CP017105">
    <property type="protein sequence ID" value="APO72560.1"/>
    <property type="molecule type" value="Genomic_DNA"/>
</dbReference>
<accession>A0A1L5NXD4</accession>
<reference evidence="1 2" key="1">
    <citation type="submission" date="2016-09" db="EMBL/GenBank/DDBJ databases">
        <title>The complete genome sequences of Rhizobium gallicum, symbiovars gallicum and phaseoli, symbionts associated to common bean (Phaseolus vulgaris).</title>
        <authorList>
            <person name="Bustos P."/>
            <person name="Santamaria R.I."/>
            <person name="Perez-Carrascal O.M."/>
            <person name="Juarez S."/>
            <person name="Lozano L."/>
            <person name="Martinez-Flores I."/>
            <person name="Martinez-Romero E."/>
            <person name="Cevallos M."/>
            <person name="Romero D."/>
            <person name="Davila G."/>
            <person name="Gonzalez V."/>
        </authorList>
    </citation>
    <scope>NUCLEOTIDE SEQUENCE [LARGE SCALE GENOMIC DNA]</scope>
    <source>
        <strain evidence="1 2">IE4872</strain>
        <plasmid evidence="2">prgalie4872d</plasmid>
    </source>
</reference>
<geneLocation type="plasmid" evidence="2">
    <name>prgalie4872d</name>
</geneLocation>
<dbReference type="Proteomes" id="UP000184749">
    <property type="component" value="Plasmid pRgalIE4872d"/>
</dbReference>